<evidence type="ECO:0000256" key="2">
    <source>
        <dbReference type="PROSITE-ProRule" id="PRU00169"/>
    </source>
</evidence>
<dbReference type="PANTHER" id="PTHR44591">
    <property type="entry name" value="STRESS RESPONSE REGULATOR PROTEIN 1"/>
    <property type="match status" value="1"/>
</dbReference>
<name>A0A246J109_9BURK</name>
<comment type="caution">
    <text evidence="6">The sequence shown here is derived from an EMBL/GenBank/DDBJ whole genome shotgun (WGS) entry which is preliminary data.</text>
</comment>
<sequence length="207" mass="22336">MPFDLPETLQPFLLPLLIAVPLAIVIIIITVRRGDHRDVGVPPPAPRPMSGPERAPSAAESRTPPVPAAPVPPVAAPAPAERLPILVVDDSAVVRAKLLKLFSEAGHAVVAARDGVEALELLGQTRFGVLVTDLEMPNMDGFGLIKAVQGALETEDMPIIAISGHEELHARLHQIQGLYGMFQKPWNDRELLKRVEALAQLRQPARS</sequence>
<keyword evidence="1 2" id="KW-0597">Phosphoprotein</keyword>
<dbReference type="InterPro" id="IPR050595">
    <property type="entry name" value="Bact_response_regulator"/>
</dbReference>
<organism evidence="6 7">
    <name type="scientific">Roseateles aquatilis</name>
    <dbReference type="NCBI Taxonomy" id="431061"/>
    <lineage>
        <taxon>Bacteria</taxon>
        <taxon>Pseudomonadati</taxon>
        <taxon>Pseudomonadota</taxon>
        <taxon>Betaproteobacteria</taxon>
        <taxon>Burkholderiales</taxon>
        <taxon>Sphaerotilaceae</taxon>
        <taxon>Roseateles</taxon>
    </lineage>
</organism>
<reference evidence="6 7" key="1">
    <citation type="journal article" date="2008" name="Int. J. Syst. Evol. Microbiol.">
        <title>Description of Roseateles aquatilis sp. nov. and Roseateles terrae sp. nov., in the class Betaproteobacteria, and emended description of the genus Roseateles.</title>
        <authorList>
            <person name="Gomila M."/>
            <person name="Bowien B."/>
            <person name="Falsen E."/>
            <person name="Moore E.R."/>
            <person name="Lalucat J."/>
        </authorList>
    </citation>
    <scope>NUCLEOTIDE SEQUENCE [LARGE SCALE GENOMIC DNA]</scope>
    <source>
        <strain evidence="6 7">CCUG 48205</strain>
    </source>
</reference>
<feature type="transmembrane region" description="Helical" evidence="4">
    <location>
        <begin position="12"/>
        <end position="31"/>
    </location>
</feature>
<evidence type="ECO:0000313" key="7">
    <source>
        <dbReference type="Proteomes" id="UP000197468"/>
    </source>
</evidence>
<feature type="modified residue" description="4-aspartylphosphate" evidence="2">
    <location>
        <position position="133"/>
    </location>
</feature>
<proteinExistence type="predicted"/>
<dbReference type="RefSeq" id="WP_088386837.1">
    <property type="nucleotide sequence ID" value="NZ_NIOF01000011.1"/>
</dbReference>
<evidence type="ECO:0000256" key="3">
    <source>
        <dbReference type="SAM" id="MobiDB-lite"/>
    </source>
</evidence>
<keyword evidence="4" id="KW-0812">Transmembrane</keyword>
<accession>A0A246J109</accession>
<dbReference type="GO" id="GO:0000160">
    <property type="term" value="P:phosphorelay signal transduction system"/>
    <property type="evidence" value="ECO:0007669"/>
    <property type="project" value="InterPro"/>
</dbReference>
<keyword evidence="4" id="KW-1133">Transmembrane helix</keyword>
<dbReference type="Pfam" id="PF00072">
    <property type="entry name" value="Response_reg"/>
    <property type="match status" value="1"/>
</dbReference>
<dbReference type="EMBL" id="NIOF01000011">
    <property type="protein sequence ID" value="OWQ86290.1"/>
    <property type="molecule type" value="Genomic_DNA"/>
</dbReference>
<keyword evidence="4" id="KW-0472">Membrane</keyword>
<dbReference type="Gene3D" id="3.40.50.2300">
    <property type="match status" value="1"/>
</dbReference>
<feature type="domain" description="Response regulatory" evidence="5">
    <location>
        <begin position="84"/>
        <end position="199"/>
    </location>
</feature>
<dbReference type="SMART" id="SM00448">
    <property type="entry name" value="REC"/>
    <property type="match status" value="1"/>
</dbReference>
<dbReference type="OrthoDB" id="9806105at2"/>
<dbReference type="AlphaFoldDB" id="A0A246J109"/>
<keyword evidence="7" id="KW-1185">Reference proteome</keyword>
<evidence type="ECO:0000259" key="5">
    <source>
        <dbReference type="PROSITE" id="PS50110"/>
    </source>
</evidence>
<feature type="region of interest" description="Disordered" evidence="3">
    <location>
        <begin position="38"/>
        <end position="73"/>
    </location>
</feature>
<dbReference type="PROSITE" id="PS50110">
    <property type="entry name" value="RESPONSE_REGULATORY"/>
    <property type="match status" value="1"/>
</dbReference>
<feature type="compositionally biased region" description="Pro residues" evidence="3">
    <location>
        <begin position="64"/>
        <end position="73"/>
    </location>
</feature>
<evidence type="ECO:0000256" key="1">
    <source>
        <dbReference type="ARBA" id="ARBA00022553"/>
    </source>
</evidence>
<gene>
    <name evidence="6" type="ORF">CDN99_20885</name>
</gene>
<dbReference type="PANTHER" id="PTHR44591:SF3">
    <property type="entry name" value="RESPONSE REGULATORY DOMAIN-CONTAINING PROTEIN"/>
    <property type="match status" value="1"/>
</dbReference>
<dbReference type="InterPro" id="IPR011006">
    <property type="entry name" value="CheY-like_superfamily"/>
</dbReference>
<protein>
    <recommendedName>
        <fullName evidence="5">Response regulatory domain-containing protein</fullName>
    </recommendedName>
</protein>
<evidence type="ECO:0000256" key="4">
    <source>
        <dbReference type="SAM" id="Phobius"/>
    </source>
</evidence>
<dbReference type="SUPFAM" id="SSF52172">
    <property type="entry name" value="CheY-like"/>
    <property type="match status" value="1"/>
</dbReference>
<evidence type="ECO:0000313" key="6">
    <source>
        <dbReference type="EMBL" id="OWQ86290.1"/>
    </source>
</evidence>
<dbReference type="Proteomes" id="UP000197468">
    <property type="component" value="Unassembled WGS sequence"/>
</dbReference>
<dbReference type="InterPro" id="IPR001789">
    <property type="entry name" value="Sig_transdc_resp-reg_receiver"/>
</dbReference>